<gene>
    <name evidence="1" type="ORF">K340107D12_42860</name>
</gene>
<evidence type="ECO:0000313" key="1">
    <source>
        <dbReference type="EMBL" id="GAA6501470.1"/>
    </source>
</evidence>
<sequence length="208" mass="24480">MERVTFKEYEAAKAAVLYGKEYKETSNMENNVIHKQYVCKDGSGIFYERTENGVTEFWSTEHSESRIYVDKAESKPETEEKEELSENRKKAIKRMYKLVYWFADEMFKEEDAEEREAAEFKRQCEAEPDKLQCRVSAHDNNARVMKDCMREARDAAEFLRNRENDVEEWQIAGINAMFDQCNTEKIVPYDLPTAIKGLLCMHILVKPL</sequence>
<proteinExistence type="predicted"/>
<dbReference type="RefSeq" id="WP_390425019.1">
    <property type="nucleotide sequence ID" value="NZ_BAABZQ010000001.1"/>
</dbReference>
<comment type="caution">
    <text evidence="1">The sequence shown here is derived from an EMBL/GenBank/DDBJ whole genome shotgun (WGS) entry which is preliminary data.</text>
</comment>
<name>A0ABQ0BY65_9FIRM</name>
<evidence type="ECO:0000313" key="2">
    <source>
        <dbReference type="Proteomes" id="UP001600941"/>
    </source>
</evidence>
<dbReference type="Proteomes" id="UP001600941">
    <property type="component" value="Unassembled WGS sequence"/>
</dbReference>
<organism evidence="1 2">
    <name type="scientific">Blautia parvula</name>
    <dbReference type="NCBI Taxonomy" id="2877527"/>
    <lineage>
        <taxon>Bacteria</taxon>
        <taxon>Bacillati</taxon>
        <taxon>Bacillota</taxon>
        <taxon>Clostridia</taxon>
        <taxon>Lachnospirales</taxon>
        <taxon>Lachnospiraceae</taxon>
        <taxon>Blautia</taxon>
    </lineage>
</organism>
<keyword evidence="2" id="KW-1185">Reference proteome</keyword>
<dbReference type="EMBL" id="BAABZQ010000001">
    <property type="protein sequence ID" value="GAA6501470.1"/>
    <property type="molecule type" value="Genomic_DNA"/>
</dbReference>
<protein>
    <submittedName>
        <fullName evidence="1">Uncharacterized protein</fullName>
    </submittedName>
</protein>
<accession>A0ABQ0BY65</accession>
<reference evidence="1 2" key="1">
    <citation type="submission" date="2024-04" db="EMBL/GenBank/DDBJ databases">
        <title>Defined microbial consortia suppress multidrug-resistant proinflammatory Enterobacteriaceae via ecological control.</title>
        <authorList>
            <person name="Furuichi M."/>
            <person name="Kawaguchi T."/>
            <person name="Pust M."/>
            <person name="Yasuma K."/>
            <person name="Plichta D."/>
            <person name="Hasegawa N."/>
            <person name="Ohya T."/>
            <person name="Bhattarai S."/>
            <person name="Sasajima S."/>
            <person name="Aoto Y."/>
            <person name="Tuganbaev T."/>
            <person name="Yaginuma M."/>
            <person name="Ueda M."/>
            <person name="Okahashi N."/>
            <person name="Amafuji K."/>
            <person name="Kiridooshi Y."/>
            <person name="Sugita K."/>
            <person name="Strazar M."/>
            <person name="Skelly A."/>
            <person name="Suda W."/>
            <person name="Hattori M."/>
            <person name="Nakamoto N."/>
            <person name="Caballero S."/>
            <person name="Norman J."/>
            <person name="Olle B."/>
            <person name="Tanoue T."/>
            <person name="Arita M."/>
            <person name="Bucci V."/>
            <person name="Atarashi K."/>
            <person name="Xavier R."/>
            <person name="Honda K."/>
        </authorList>
    </citation>
    <scope>NUCLEOTIDE SEQUENCE [LARGE SCALE GENOMIC DNA]</scope>
    <source>
        <strain evidence="2">k34-0107-D12</strain>
    </source>
</reference>